<comment type="caution">
    <text evidence="1">The sequence shown here is derived from an EMBL/GenBank/DDBJ whole genome shotgun (WGS) entry which is preliminary data.</text>
</comment>
<reference evidence="1 2" key="1">
    <citation type="journal article" date="2014" name="PLoS Genet.">
        <title>Phylogenetically driven sequencing of extremely halophilic archaea reveals strategies for static and dynamic osmo-response.</title>
        <authorList>
            <person name="Becker E.A."/>
            <person name="Seitzer P.M."/>
            <person name="Tritt A."/>
            <person name="Larsen D."/>
            <person name="Krusor M."/>
            <person name="Yao A.I."/>
            <person name="Wu D."/>
            <person name="Madern D."/>
            <person name="Eisen J.A."/>
            <person name="Darling A.E."/>
            <person name="Facciotti M.T."/>
        </authorList>
    </citation>
    <scope>NUCLEOTIDE SEQUENCE [LARGE SCALE GENOMIC DNA]</scope>
    <source>
        <strain evidence="1 2">JCM 10989</strain>
    </source>
</reference>
<evidence type="ECO:0000313" key="1">
    <source>
        <dbReference type="EMBL" id="ELY95041.1"/>
    </source>
</evidence>
<accession>M0A9K1</accession>
<organism evidence="1 2">
    <name type="scientific">Natrialba hulunbeirensis JCM 10989</name>
    <dbReference type="NCBI Taxonomy" id="1227493"/>
    <lineage>
        <taxon>Archaea</taxon>
        <taxon>Methanobacteriati</taxon>
        <taxon>Methanobacteriota</taxon>
        <taxon>Stenosarchaea group</taxon>
        <taxon>Halobacteria</taxon>
        <taxon>Halobacteriales</taxon>
        <taxon>Natrialbaceae</taxon>
        <taxon>Natrialba</taxon>
    </lineage>
</organism>
<name>M0A9K1_9EURY</name>
<sequence length="133" mass="14354">MPAPPRYKLFGVYVSQPVFEALETHLHEEAGVVDLETYFDSTADSVPEGDPGGDVTATLLTDIVENFAPLYDDAAFAAAGDVDPNSFVLTHLAAPPQTVANARERFQAAATIQETDQREVHTAILAAYFETDP</sequence>
<dbReference type="PATRIC" id="fig|1227493.4.peg.326"/>
<dbReference type="EMBL" id="AOIM01000009">
    <property type="protein sequence ID" value="ELY95041.1"/>
    <property type="molecule type" value="Genomic_DNA"/>
</dbReference>
<dbReference type="RefSeq" id="WP_006651610.1">
    <property type="nucleotide sequence ID" value="NZ_AOIM01000009.1"/>
</dbReference>
<dbReference type="AlphaFoldDB" id="M0A9K1"/>
<dbReference type="Proteomes" id="UP000011519">
    <property type="component" value="Unassembled WGS sequence"/>
</dbReference>
<dbReference type="OrthoDB" id="202451at2157"/>
<proteinExistence type="predicted"/>
<evidence type="ECO:0000313" key="2">
    <source>
        <dbReference type="Proteomes" id="UP000011519"/>
    </source>
</evidence>
<dbReference type="STRING" id="1227493.C483_01716"/>
<keyword evidence="2" id="KW-1185">Reference proteome</keyword>
<gene>
    <name evidence="1" type="ORF">C483_01716</name>
</gene>
<protein>
    <submittedName>
        <fullName evidence="1">Uncharacterized protein</fullName>
    </submittedName>
</protein>